<evidence type="ECO:0000256" key="12">
    <source>
        <dbReference type="ARBA" id="ARBA00031213"/>
    </source>
</evidence>
<organism evidence="18 19">
    <name type="scientific">Cerina litoralis</name>
    <dbReference type="NCBI Taxonomy" id="2874477"/>
    <lineage>
        <taxon>Bacteria</taxon>
        <taxon>Pseudomonadati</taxon>
        <taxon>Bacteroidota</taxon>
        <taxon>Flavobacteriia</taxon>
        <taxon>Flavobacteriales</taxon>
        <taxon>Flavobacteriaceae</taxon>
        <taxon>Cerina</taxon>
    </lineage>
</organism>
<evidence type="ECO:0000256" key="7">
    <source>
        <dbReference type="ARBA" id="ARBA00022691"/>
    </source>
</evidence>
<evidence type="ECO:0000313" key="18">
    <source>
        <dbReference type="EMBL" id="MCG2462024.1"/>
    </source>
</evidence>
<dbReference type="NCBIfam" id="TIGR01579">
    <property type="entry name" value="MiaB-like-C"/>
    <property type="match status" value="1"/>
</dbReference>
<evidence type="ECO:0000256" key="3">
    <source>
        <dbReference type="ARBA" id="ARBA00013273"/>
    </source>
</evidence>
<dbReference type="SMART" id="SM00729">
    <property type="entry name" value="Elp3"/>
    <property type="match status" value="1"/>
</dbReference>
<dbReference type="GO" id="GO:0035598">
    <property type="term" value="F:tRNA (N(6)-L-threonylcarbamoyladenosine(37)-C(2))-methylthiotransferase activity"/>
    <property type="evidence" value="ECO:0007669"/>
    <property type="project" value="UniProtKB-EC"/>
</dbReference>
<keyword evidence="8" id="KW-0819">tRNA processing</keyword>
<dbReference type="InterPro" id="IPR020612">
    <property type="entry name" value="Methylthiotransferase_CS"/>
</dbReference>
<dbReference type="NCBIfam" id="TIGR00089">
    <property type="entry name" value="MiaB/RimO family radical SAM methylthiotransferase"/>
    <property type="match status" value="1"/>
</dbReference>
<evidence type="ECO:0000256" key="14">
    <source>
        <dbReference type="ARBA" id="ARBA00061574"/>
    </source>
</evidence>
<dbReference type="SFLD" id="SFLDG01082">
    <property type="entry name" value="B12-binding_domain_containing"/>
    <property type="match status" value="1"/>
</dbReference>
<feature type="domain" description="MTTase N-terminal" evidence="16">
    <location>
        <begin position="3"/>
        <end position="115"/>
    </location>
</feature>
<keyword evidence="9" id="KW-0479">Metal-binding</keyword>
<dbReference type="GO" id="GO:0046872">
    <property type="term" value="F:metal ion binding"/>
    <property type="evidence" value="ECO:0007669"/>
    <property type="project" value="UniProtKB-KW"/>
</dbReference>
<dbReference type="InterPro" id="IPR006467">
    <property type="entry name" value="MiaB-like_bact"/>
</dbReference>
<evidence type="ECO:0000259" key="16">
    <source>
        <dbReference type="PROSITE" id="PS51449"/>
    </source>
</evidence>
<accession>A0AAE3EXP1</accession>
<dbReference type="FunFam" id="3.80.30.20:FF:000001">
    <property type="entry name" value="tRNA-2-methylthio-N(6)-dimethylallyladenosine synthase 2"/>
    <property type="match status" value="1"/>
</dbReference>
<dbReference type="RefSeq" id="WP_317903165.1">
    <property type="nucleotide sequence ID" value="NZ_JAIRBC010000023.1"/>
</dbReference>
<dbReference type="PROSITE" id="PS51449">
    <property type="entry name" value="MTTASE_N"/>
    <property type="match status" value="1"/>
</dbReference>
<dbReference type="SFLD" id="SFLDG01061">
    <property type="entry name" value="methylthiotransferase"/>
    <property type="match status" value="1"/>
</dbReference>
<evidence type="ECO:0000256" key="9">
    <source>
        <dbReference type="ARBA" id="ARBA00022723"/>
    </source>
</evidence>
<keyword evidence="10" id="KW-0408">Iron</keyword>
<evidence type="ECO:0000313" key="19">
    <source>
        <dbReference type="Proteomes" id="UP001200642"/>
    </source>
</evidence>
<comment type="caution">
    <text evidence="18">The sequence shown here is derived from an EMBL/GenBank/DDBJ whole genome shotgun (WGS) entry which is preliminary data.</text>
</comment>
<feature type="domain" description="Radical SAM core" evidence="17">
    <location>
        <begin position="151"/>
        <end position="385"/>
    </location>
</feature>
<proteinExistence type="inferred from homology"/>
<comment type="similarity">
    <text evidence="14">Belongs to the methylthiotransferase family. MtaB subfamily.</text>
</comment>
<dbReference type="Proteomes" id="UP001200642">
    <property type="component" value="Unassembled WGS sequence"/>
</dbReference>
<evidence type="ECO:0000256" key="15">
    <source>
        <dbReference type="ARBA" id="ARBA00069898"/>
    </source>
</evidence>
<keyword evidence="19" id="KW-1185">Reference proteome</keyword>
<sequence>MQKKVAFYTLGCKLNYSETSTIARGFVDEGFERVDFTEWAHMYVINTCSVTENADKRFKTIVRQAQKINPEAFVAAIGCYAQLKPEELAAVDGVDLVLGATEKFKITEYVDQLFTWPNTIGATKDGSSRGPAKIHSCEIEEADFYVGSYAIGERTRAFLKVQDGCDYKCTYCTIPLARGISRSDTLSGVLKNAREISAQGIKEIVLTGVNIGDYGKGEFGNKKHGHTFFDLVKALDTVEGIQRLRISSIEPNLLKNETIDFVARSKSFVPHFHIPLQSGSDEVLKLMRRRYLTDLYVDRVERIREAMPNACIGVDVIVGFPGETDERFLETYHFLNGLDISYLHVFTYSERDNTVAADMEGVVPKKVRDKRSKMLRGLSVKKRRAFYESQLGSVCTVLFEGENKNGYIHGFTENYIKVRTPWNPALVNTLHKVELKEIDSGGMVRFGFVKNMAMS</sequence>
<dbReference type="InterPro" id="IPR023404">
    <property type="entry name" value="rSAM_horseshoe"/>
</dbReference>
<dbReference type="EMBL" id="JAIRBC010000023">
    <property type="protein sequence ID" value="MCG2462024.1"/>
    <property type="molecule type" value="Genomic_DNA"/>
</dbReference>
<evidence type="ECO:0000256" key="4">
    <source>
        <dbReference type="ARBA" id="ARBA00022485"/>
    </source>
</evidence>
<keyword evidence="6" id="KW-0808">Transferase</keyword>
<dbReference type="PANTHER" id="PTHR43020:SF2">
    <property type="entry name" value="MITOCHONDRIAL TRNA METHYLTHIOTRANSFERASE CDK5RAP1"/>
    <property type="match status" value="1"/>
</dbReference>
<dbReference type="InterPro" id="IPR005839">
    <property type="entry name" value="Methylthiotransferase"/>
</dbReference>
<dbReference type="EC" id="2.8.4.5" evidence="3"/>
<evidence type="ECO:0000256" key="10">
    <source>
        <dbReference type="ARBA" id="ARBA00023004"/>
    </source>
</evidence>
<dbReference type="GO" id="GO:0051539">
    <property type="term" value="F:4 iron, 4 sulfur cluster binding"/>
    <property type="evidence" value="ECO:0007669"/>
    <property type="project" value="UniProtKB-KW"/>
</dbReference>
<evidence type="ECO:0000256" key="11">
    <source>
        <dbReference type="ARBA" id="ARBA00023014"/>
    </source>
</evidence>
<evidence type="ECO:0000256" key="13">
    <source>
        <dbReference type="ARBA" id="ARBA00051661"/>
    </source>
</evidence>
<dbReference type="Gene3D" id="3.40.50.12160">
    <property type="entry name" value="Methylthiotransferase, N-terminal domain"/>
    <property type="match status" value="1"/>
</dbReference>
<comment type="catalytic activity">
    <reaction evidence="13">
        <text>N(6)-L-threonylcarbamoyladenosine(37) in tRNA + (sulfur carrier)-SH + AH2 + 2 S-adenosyl-L-methionine = 2-methylsulfanyl-N(6)-L-threonylcarbamoyladenosine(37) in tRNA + (sulfur carrier)-H + 5'-deoxyadenosine + L-methionine + A + S-adenosyl-L-homocysteine + 2 H(+)</text>
        <dbReference type="Rhea" id="RHEA:37075"/>
        <dbReference type="Rhea" id="RHEA-COMP:10163"/>
        <dbReference type="Rhea" id="RHEA-COMP:11092"/>
        <dbReference type="Rhea" id="RHEA-COMP:14737"/>
        <dbReference type="Rhea" id="RHEA-COMP:14739"/>
        <dbReference type="ChEBI" id="CHEBI:13193"/>
        <dbReference type="ChEBI" id="CHEBI:15378"/>
        <dbReference type="ChEBI" id="CHEBI:17319"/>
        <dbReference type="ChEBI" id="CHEBI:17499"/>
        <dbReference type="ChEBI" id="CHEBI:29917"/>
        <dbReference type="ChEBI" id="CHEBI:57844"/>
        <dbReference type="ChEBI" id="CHEBI:57856"/>
        <dbReference type="ChEBI" id="CHEBI:59789"/>
        <dbReference type="ChEBI" id="CHEBI:64428"/>
        <dbReference type="ChEBI" id="CHEBI:74418"/>
        <dbReference type="ChEBI" id="CHEBI:74420"/>
        <dbReference type="EC" id="2.8.4.5"/>
    </reaction>
</comment>
<name>A0AAE3EXP1_9FLAO</name>
<dbReference type="Gene3D" id="3.80.30.20">
    <property type="entry name" value="tm_1862 like domain"/>
    <property type="match status" value="1"/>
</dbReference>
<dbReference type="SFLD" id="SFLDS00029">
    <property type="entry name" value="Radical_SAM"/>
    <property type="match status" value="1"/>
</dbReference>
<dbReference type="InterPro" id="IPR038135">
    <property type="entry name" value="Methylthiotransferase_N_sf"/>
</dbReference>
<dbReference type="AlphaFoldDB" id="A0AAE3EXP1"/>
<keyword evidence="5" id="KW-0963">Cytoplasm</keyword>
<reference evidence="18" key="1">
    <citation type="submission" date="2023-02" db="EMBL/GenBank/DDBJ databases">
        <title>Genome of Flavobacteriaceae gen. nov. sp. strain F89.</title>
        <authorList>
            <person name="Wang Y."/>
        </authorList>
    </citation>
    <scope>NUCLEOTIDE SEQUENCE</scope>
    <source>
        <strain evidence="18">F89</strain>
    </source>
</reference>
<keyword evidence="4" id="KW-0004">4Fe-4S</keyword>
<dbReference type="InterPro" id="IPR006638">
    <property type="entry name" value="Elp3/MiaA/NifB-like_rSAM"/>
</dbReference>
<dbReference type="Pfam" id="PF04055">
    <property type="entry name" value="Radical_SAM"/>
    <property type="match status" value="1"/>
</dbReference>
<dbReference type="PANTHER" id="PTHR43020">
    <property type="entry name" value="CDK5 REGULATORY SUBUNIT-ASSOCIATED PROTEIN 1"/>
    <property type="match status" value="1"/>
</dbReference>
<dbReference type="SUPFAM" id="SSF102114">
    <property type="entry name" value="Radical SAM enzymes"/>
    <property type="match status" value="1"/>
</dbReference>
<evidence type="ECO:0000259" key="17">
    <source>
        <dbReference type="PROSITE" id="PS51918"/>
    </source>
</evidence>
<evidence type="ECO:0000256" key="6">
    <source>
        <dbReference type="ARBA" id="ARBA00022679"/>
    </source>
</evidence>
<dbReference type="PROSITE" id="PS01278">
    <property type="entry name" value="MTTASE_RADICAL"/>
    <property type="match status" value="1"/>
</dbReference>
<dbReference type="Pfam" id="PF00919">
    <property type="entry name" value="UPF0004"/>
    <property type="match status" value="1"/>
</dbReference>
<dbReference type="GO" id="GO:0005829">
    <property type="term" value="C:cytosol"/>
    <property type="evidence" value="ECO:0007669"/>
    <property type="project" value="TreeGrafter"/>
</dbReference>
<evidence type="ECO:0000256" key="2">
    <source>
        <dbReference type="ARBA" id="ARBA00002399"/>
    </source>
</evidence>
<gene>
    <name evidence="18" type="primary">mtaB</name>
    <name evidence="18" type="ORF">K8352_14790</name>
</gene>
<dbReference type="GO" id="GO:0035597">
    <property type="term" value="F:tRNA-2-methylthio-N(6)-dimethylallyladenosine(37) synthase activity"/>
    <property type="evidence" value="ECO:0007669"/>
    <property type="project" value="TreeGrafter"/>
</dbReference>
<keyword evidence="7" id="KW-0949">S-adenosyl-L-methionine</keyword>
<evidence type="ECO:0000256" key="1">
    <source>
        <dbReference type="ARBA" id="ARBA00001966"/>
    </source>
</evidence>
<protein>
    <recommendedName>
        <fullName evidence="15">Threonylcarbamoyladenosine tRNA methylthiotransferase MtaB</fullName>
        <ecNumber evidence="3">2.8.4.5</ecNumber>
    </recommendedName>
    <alternativeName>
        <fullName evidence="12">tRNA-t(6)A37 methylthiotransferase</fullName>
    </alternativeName>
</protein>
<dbReference type="PROSITE" id="PS51918">
    <property type="entry name" value="RADICAL_SAM"/>
    <property type="match status" value="1"/>
</dbReference>
<dbReference type="FunFam" id="3.40.50.12160:FF:000004">
    <property type="entry name" value="Threonylcarbamoyladenosine tRNA methylthiotransferase MtaB"/>
    <property type="match status" value="1"/>
</dbReference>
<comment type="cofactor">
    <cofactor evidence="1">
        <name>[4Fe-4S] cluster</name>
        <dbReference type="ChEBI" id="CHEBI:49883"/>
    </cofactor>
</comment>
<keyword evidence="11" id="KW-0411">Iron-sulfur</keyword>
<comment type="function">
    <text evidence="2">Catalyzes the methylthiolation of N6-threonylcarbamoyladenosine (t(6)A), leading to the formation of 2-methylthio-N6-threonylcarbamoyladenosine (ms(2)t(6)A) at position 37 in tRNAs that read codons beginning with adenine.</text>
</comment>
<dbReference type="InterPro" id="IPR058240">
    <property type="entry name" value="rSAM_sf"/>
</dbReference>
<dbReference type="InterPro" id="IPR013848">
    <property type="entry name" value="Methylthiotransferase_N"/>
</dbReference>
<evidence type="ECO:0000256" key="5">
    <source>
        <dbReference type="ARBA" id="ARBA00022490"/>
    </source>
</evidence>
<evidence type="ECO:0000256" key="8">
    <source>
        <dbReference type="ARBA" id="ARBA00022694"/>
    </source>
</evidence>
<dbReference type="InterPro" id="IPR007197">
    <property type="entry name" value="rSAM"/>
</dbReference>